<dbReference type="SUPFAM" id="SSF48452">
    <property type="entry name" value="TPR-like"/>
    <property type="match status" value="1"/>
</dbReference>
<accession>B4H9V5</accession>
<dbReference type="EMBL" id="CH479232">
    <property type="protein sequence ID" value="EDW36612.1"/>
    <property type="molecule type" value="Genomic_DNA"/>
</dbReference>
<evidence type="ECO:0000313" key="3">
    <source>
        <dbReference type="EMBL" id="EDW36612.1"/>
    </source>
</evidence>
<dbReference type="HOGENOM" id="CLU_1442501_0_0_1"/>
<dbReference type="Gene3D" id="1.25.40.10">
    <property type="entry name" value="Tetratricopeptide repeat domain"/>
    <property type="match status" value="1"/>
</dbReference>
<dbReference type="GO" id="GO:0000993">
    <property type="term" value="F:RNA polymerase II complex binding"/>
    <property type="evidence" value="ECO:0007669"/>
    <property type="project" value="TreeGrafter"/>
</dbReference>
<evidence type="ECO:0000313" key="4">
    <source>
        <dbReference type="Proteomes" id="UP000008744"/>
    </source>
</evidence>
<dbReference type="GO" id="GO:0016593">
    <property type="term" value="C:Cdc73/Paf1 complex"/>
    <property type="evidence" value="ECO:0007669"/>
    <property type="project" value="TreeGrafter"/>
</dbReference>
<sequence length="188" mass="21564">MALAMASKVFHLTNRPELLAQICYQIARSCIPQGGLRRRYSSTIDHFEGTGLAQMWLLRGRKDKAVINLESMRKLRPEHPFGLRLLSALYQSHRSLKKLQQAIAMLGGDYDSLILLAQIYEQMKLWRKTISSYQQANQVCSRQGLTVPVELIHNLGNALMKNKHPQQAIHTFDQALARENDYVEDPFM</sequence>
<dbReference type="InterPro" id="IPR019734">
    <property type="entry name" value="TPR_rpt"/>
</dbReference>
<dbReference type="SMR" id="B4H9V5"/>
<dbReference type="AlphaFoldDB" id="B4H9V5"/>
<proteinExistence type="predicted"/>
<dbReference type="STRING" id="7234.B4H9V5"/>
<dbReference type="InterPro" id="IPR011990">
    <property type="entry name" value="TPR-like_helical_dom_sf"/>
</dbReference>
<dbReference type="PANTHER" id="PTHR14027">
    <property type="entry name" value="RNA POLYMERASE-ASSOCIATED PROTEIN CTR9"/>
    <property type="match status" value="1"/>
</dbReference>
<evidence type="ECO:0000256" key="2">
    <source>
        <dbReference type="ARBA" id="ARBA00022803"/>
    </source>
</evidence>
<protein>
    <submittedName>
        <fullName evidence="3">GL15994</fullName>
    </submittedName>
</protein>
<organism evidence="4">
    <name type="scientific">Drosophila persimilis</name>
    <name type="common">Fruit fly</name>
    <dbReference type="NCBI Taxonomy" id="7234"/>
    <lineage>
        <taxon>Eukaryota</taxon>
        <taxon>Metazoa</taxon>
        <taxon>Ecdysozoa</taxon>
        <taxon>Arthropoda</taxon>
        <taxon>Hexapoda</taxon>
        <taxon>Insecta</taxon>
        <taxon>Pterygota</taxon>
        <taxon>Neoptera</taxon>
        <taxon>Endopterygota</taxon>
        <taxon>Diptera</taxon>
        <taxon>Brachycera</taxon>
        <taxon>Muscomorpha</taxon>
        <taxon>Ephydroidea</taxon>
        <taxon>Drosophilidae</taxon>
        <taxon>Drosophila</taxon>
        <taxon>Sophophora</taxon>
    </lineage>
</organism>
<dbReference type="Proteomes" id="UP000008744">
    <property type="component" value="Unassembled WGS sequence"/>
</dbReference>
<dbReference type="eggNOG" id="KOG2002">
    <property type="taxonomic scope" value="Eukaryota"/>
</dbReference>
<keyword evidence="4" id="KW-1185">Reference proteome</keyword>
<name>B4H9V5_DROPE</name>
<keyword evidence="2" id="KW-0802">TPR repeat</keyword>
<dbReference type="SMART" id="SM00028">
    <property type="entry name" value="TPR"/>
    <property type="match status" value="2"/>
</dbReference>
<gene>
    <name evidence="3" type="primary">Dper\GL15994</name>
    <name evidence="3" type="ORF">Dper_GL15994</name>
</gene>
<dbReference type="PANTHER" id="PTHR14027:SF2">
    <property type="entry name" value="RNA POLYMERASE-ASSOCIATED PROTEIN CTR9 HOMOLOG"/>
    <property type="match status" value="1"/>
</dbReference>
<dbReference type="GO" id="GO:0006368">
    <property type="term" value="P:transcription elongation by RNA polymerase II"/>
    <property type="evidence" value="ECO:0007669"/>
    <property type="project" value="TreeGrafter"/>
</dbReference>
<reference evidence="3 4" key="1">
    <citation type="journal article" date="2007" name="Nature">
        <title>Evolution of genes and genomes on the Drosophila phylogeny.</title>
        <authorList>
            <consortium name="Drosophila 12 Genomes Consortium"/>
            <person name="Clark A.G."/>
            <person name="Eisen M.B."/>
            <person name="Smith D.R."/>
            <person name="Bergman C.M."/>
            <person name="Oliver B."/>
            <person name="Markow T.A."/>
            <person name="Kaufman T.C."/>
            <person name="Kellis M."/>
            <person name="Gelbart W."/>
            <person name="Iyer V.N."/>
            <person name="Pollard D.A."/>
            <person name="Sackton T.B."/>
            <person name="Larracuente A.M."/>
            <person name="Singh N.D."/>
            <person name="Abad J.P."/>
            <person name="Abt D.N."/>
            <person name="Adryan B."/>
            <person name="Aguade M."/>
            <person name="Akashi H."/>
            <person name="Anderson W.W."/>
            <person name="Aquadro C.F."/>
            <person name="Ardell D.H."/>
            <person name="Arguello R."/>
            <person name="Artieri C.G."/>
            <person name="Barbash D.A."/>
            <person name="Barker D."/>
            <person name="Barsanti P."/>
            <person name="Batterham P."/>
            <person name="Batzoglou S."/>
            <person name="Begun D."/>
            <person name="Bhutkar A."/>
            <person name="Blanco E."/>
            <person name="Bosak S.A."/>
            <person name="Bradley R.K."/>
            <person name="Brand A.D."/>
            <person name="Brent M.R."/>
            <person name="Brooks A.N."/>
            <person name="Brown R.H."/>
            <person name="Butlin R.K."/>
            <person name="Caggese C."/>
            <person name="Calvi B.R."/>
            <person name="Bernardo de Carvalho A."/>
            <person name="Caspi A."/>
            <person name="Castrezana S."/>
            <person name="Celniker S.E."/>
            <person name="Chang J.L."/>
            <person name="Chapple C."/>
            <person name="Chatterji S."/>
            <person name="Chinwalla A."/>
            <person name="Civetta A."/>
            <person name="Clifton S.W."/>
            <person name="Comeron J.M."/>
            <person name="Costello J.C."/>
            <person name="Coyne J.A."/>
            <person name="Daub J."/>
            <person name="David R.G."/>
            <person name="Delcher A.L."/>
            <person name="Delehaunty K."/>
            <person name="Do C.B."/>
            <person name="Ebling H."/>
            <person name="Edwards K."/>
            <person name="Eickbush T."/>
            <person name="Evans J.D."/>
            <person name="Filipski A."/>
            <person name="Findeiss S."/>
            <person name="Freyhult E."/>
            <person name="Fulton L."/>
            <person name="Fulton R."/>
            <person name="Garcia A.C."/>
            <person name="Gardiner A."/>
            <person name="Garfield D.A."/>
            <person name="Garvin B.E."/>
            <person name="Gibson G."/>
            <person name="Gilbert D."/>
            <person name="Gnerre S."/>
            <person name="Godfrey J."/>
            <person name="Good R."/>
            <person name="Gotea V."/>
            <person name="Gravely B."/>
            <person name="Greenberg A.J."/>
            <person name="Griffiths-Jones S."/>
            <person name="Gross S."/>
            <person name="Guigo R."/>
            <person name="Gustafson E.A."/>
            <person name="Haerty W."/>
            <person name="Hahn M.W."/>
            <person name="Halligan D.L."/>
            <person name="Halpern A.L."/>
            <person name="Halter G.M."/>
            <person name="Han M.V."/>
            <person name="Heger A."/>
            <person name="Hillier L."/>
            <person name="Hinrichs A.S."/>
            <person name="Holmes I."/>
            <person name="Hoskins R.A."/>
            <person name="Hubisz M.J."/>
            <person name="Hultmark D."/>
            <person name="Huntley M.A."/>
            <person name="Jaffe D.B."/>
            <person name="Jagadeeshan S."/>
            <person name="Jeck W.R."/>
            <person name="Johnson J."/>
            <person name="Jones C.D."/>
            <person name="Jordan W.C."/>
            <person name="Karpen G.H."/>
            <person name="Kataoka E."/>
            <person name="Keightley P.D."/>
            <person name="Kheradpour P."/>
            <person name="Kirkness E.F."/>
            <person name="Koerich L.B."/>
            <person name="Kristiansen K."/>
            <person name="Kudrna D."/>
            <person name="Kulathinal R.J."/>
            <person name="Kumar S."/>
            <person name="Kwok R."/>
            <person name="Lander E."/>
            <person name="Langley C.H."/>
            <person name="Lapoint R."/>
            <person name="Lazzaro B.P."/>
            <person name="Lee S.J."/>
            <person name="Levesque L."/>
            <person name="Li R."/>
            <person name="Lin C.F."/>
            <person name="Lin M.F."/>
            <person name="Lindblad-Toh K."/>
            <person name="Llopart A."/>
            <person name="Long M."/>
            <person name="Low L."/>
            <person name="Lozovsky E."/>
            <person name="Lu J."/>
            <person name="Luo M."/>
            <person name="Machado C.A."/>
            <person name="Makalowski W."/>
            <person name="Marzo M."/>
            <person name="Matsuda M."/>
            <person name="Matzkin L."/>
            <person name="McAllister B."/>
            <person name="McBride C.S."/>
            <person name="McKernan B."/>
            <person name="McKernan K."/>
            <person name="Mendez-Lago M."/>
            <person name="Minx P."/>
            <person name="Mollenhauer M.U."/>
            <person name="Montooth K."/>
            <person name="Mount S.M."/>
            <person name="Mu X."/>
            <person name="Myers E."/>
            <person name="Negre B."/>
            <person name="Newfeld S."/>
            <person name="Nielsen R."/>
            <person name="Noor M.A."/>
            <person name="O'Grady P."/>
            <person name="Pachter L."/>
            <person name="Papaceit M."/>
            <person name="Parisi M.J."/>
            <person name="Parisi M."/>
            <person name="Parts L."/>
            <person name="Pedersen J.S."/>
            <person name="Pesole G."/>
            <person name="Phillippy A.M."/>
            <person name="Ponting C.P."/>
            <person name="Pop M."/>
            <person name="Porcelli D."/>
            <person name="Powell J.R."/>
            <person name="Prohaska S."/>
            <person name="Pruitt K."/>
            <person name="Puig M."/>
            <person name="Quesneville H."/>
            <person name="Ram K.R."/>
            <person name="Rand D."/>
            <person name="Rasmussen M.D."/>
            <person name="Reed L.K."/>
            <person name="Reenan R."/>
            <person name="Reily A."/>
            <person name="Remington K.A."/>
            <person name="Rieger T.T."/>
            <person name="Ritchie M.G."/>
            <person name="Robin C."/>
            <person name="Rogers Y.H."/>
            <person name="Rohde C."/>
            <person name="Rozas J."/>
            <person name="Rubenfield M.J."/>
            <person name="Ruiz A."/>
            <person name="Russo S."/>
            <person name="Salzberg S.L."/>
            <person name="Sanchez-Gracia A."/>
            <person name="Saranga D.J."/>
            <person name="Sato H."/>
            <person name="Schaeffer S.W."/>
            <person name="Schatz M.C."/>
            <person name="Schlenke T."/>
            <person name="Schwartz R."/>
            <person name="Segarra C."/>
            <person name="Singh R.S."/>
            <person name="Sirot L."/>
            <person name="Sirota M."/>
            <person name="Sisneros N.B."/>
            <person name="Smith C.D."/>
            <person name="Smith T.F."/>
            <person name="Spieth J."/>
            <person name="Stage D.E."/>
            <person name="Stark A."/>
            <person name="Stephan W."/>
            <person name="Strausberg R.L."/>
            <person name="Strempel S."/>
            <person name="Sturgill D."/>
            <person name="Sutton G."/>
            <person name="Sutton G.G."/>
            <person name="Tao W."/>
            <person name="Teichmann S."/>
            <person name="Tobari Y.N."/>
            <person name="Tomimura Y."/>
            <person name="Tsolas J.M."/>
            <person name="Valente V.L."/>
            <person name="Venter E."/>
            <person name="Venter J.C."/>
            <person name="Vicario S."/>
            <person name="Vieira F.G."/>
            <person name="Vilella A.J."/>
            <person name="Villasante A."/>
            <person name="Walenz B."/>
            <person name="Wang J."/>
            <person name="Wasserman M."/>
            <person name="Watts T."/>
            <person name="Wilson D."/>
            <person name="Wilson R.K."/>
            <person name="Wing R.A."/>
            <person name="Wolfner M.F."/>
            <person name="Wong A."/>
            <person name="Wong G.K."/>
            <person name="Wu C.I."/>
            <person name="Wu G."/>
            <person name="Yamamoto D."/>
            <person name="Yang H.P."/>
            <person name="Yang S.P."/>
            <person name="Yorke J.A."/>
            <person name="Yoshida K."/>
            <person name="Zdobnov E."/>
            <person name="Zhang P."/>
            <person name="Zhang Y."/>
            <person name="Zimin A.V."/>
            <person name="Baldwin J."/>
            <person name="Abdouelleil A."/>
            <person name="Abdulkadir J."/>
            <person name="Abebe A."/>
            <person name="Abera B."/>
            <person name="Abreu J."/>
            <person name="Acer S.C."/>
            <person name="Aftuck L."/>
            <person name="Alexander A."/>
            <person name="An P."/>
            <person name="Anderson E."/>
            <person name="Anderson S."/>
            <person name="Arachi H."/>
            <person name="Azer M."/>
            <person name="Bachantsang P."/>
            <person name="Barry A."/>
            <person name="Bayul T."/>
            <person name="Berlin A."/>
            <person name="Bessette D."/>
            <person name="Bloom T."/>
            <person name="Blye J."/>
            <person name="Boguslavskiy L."/>
            <person name="Bonnet C."/>
            <person name="Boukhgalter B."/>
            <person name="Bourzgui I."/>
            <person name="Brown A."/>
            <person name="Cahill P."/>
            <person name="Channer S."/>
            <person name="Cheshatsang Y."/>
            <person name="Chuda L."/>
            <person name="Citroen M."/>
            <person name="Collymore A."/>
            <person name="Cooke P."/>
            <person name="Costello M."/>
            <person name="D'Aco K."/>
            <person name="Daza R."/>
            <person name="De Haan G."/>
            <person name="DeGray S."/>
            <person name="DeMaso C."/>
            <person name="Dhargay N."/>
            <person name="Dooley K."/>
            <person name="Dooley E."/>
            <person name="Doricent M."/>
            <person name="Dorje P."/>
            <person name="Dorjee K."/>
            <person name="Dupes A."/>
            <person name="Elong R."/>
            <person name="Falk J."/>
            <person name="Farina A."/>
            <person name="Faro S."/>
            <person name="Ferguson D."/>
            <person name="Fisher S."/>
            <person name="Foley C.D."/>
            <person name="Franke A."/>
            <person name="Friedrich D."/>
            <person name="Gadbois L."/>
            <person name="Gearin G."/>
            <person name="Gearin C.R."/>
            <person name="Giannoukos G."/>
            <person name="Goode T."/>
            <person name="Graham J."/>
            <person name="Grandbois E."/>
            <person name="Grewal S."/>
            <person name="Gyaltsen K."/>
            <person name="Hafez N."/>
            <person name="Hagos B."/>
            <person name="Hall J."/>
            <person name="Henson C."/>
            <person name="Hollinger A."/>
            <person name="Honan T."/>
            <person name="Huard M.D."/>
            <person name="Hughes L."/>
            <person name="Hurhula B."/>
            <person name="Husby M.E."/>
            <person name="Kamat A."/>
            <person name="Kanga B."/>
            <person name="Kashin S."/>
            <person name="Khazanovich D."/>
            <person name="Kisner P."/>
            <person name="Lance K."/>
            <person name="Lara M."/>
            <person name="Lee W."/>
            <person name="Lennon N."/>
            <person name="Letendre F."/>
            <person name="LeVine R."/>
            <person name="Lipovsky A."/>
            <person name="Liu X."/>
            <person name="Liu J."/>
            <person name="Liu S."/>
            <person name="Lokyitsang T."/>
            <person name="Lokyitsang Y."/>
            <person name="Lubonja R."/>
            <person name="Lui A."/>
            <person name="MacDonald P."/>
            <person name="Magnisalis V."/>
            <person name="Maru K."/>
            <person name="Matthews C."/>
            <person name="McCusker W."/>
            <person name="McDonough S."/>
            <person name="Mehta T."/>
            <person name="Meldrim J."/>
            <person name="Meneus L."/>
            <person name="Mihai O."/>
            <person name="Mihalev A."/>
            <person name="Mihova T."/>
            <person name="Mittelman R."/>
            <person name="Mlenga V."/>
            <person name="Montmayeur A."/>
            <person name="Mulrain L."/>
            <person name="Navidi A."/>
            <person name="Naylor J."/>
            <person name="Negash T."/>
            <person name="Nguyen T."/>
            <person name="Nguyen N."/>
            <person name="Nicol R."/>
            <person name="Norbu C."/>
            <person name="Norbu N."/>
            <person name="Novod N."/>
            <person name="O'Neill B."/>
            <person name="Osman S."/>
            <person name="Markiewicz E."/>
            <person name="Oyono O.L."/>
            <person name="Patti C."/>
            <person name="Phunkhang P."/>
            <person name="Pierre F."/>
            <person name="Priest M."/>
            <person name="Raghuraman S."/>
            <person name="Rege F."/>
            <person name="Reyes R."/>
            <person name="Rise C."/>
            <person name="Rogov P."/>
            <person name="Ross K."/>
            <person name="Ryan E."/>
            <person name="Settipalli S."/>
            <person name="Shea T."/>
            <person name="Sherpa N."/>
            <person name="Shi L."/>
            <person name="Shih D."/>
            <person name="Sparrow T."/>
            <person name="Spaulding J."/>
            <person name="Stalker J."/>
            <person name="Stange-Thomann N."/>
            <person name="Stavropoulos S."/>
            <person name="Stone C."/>
            <person name="Strader C."/>
            <person name="Tesfaye S."/>
            <person name="Thomson T."/>
            <person name="Thoulutsang Y."/>
            <person name="Thoulutsang D."/>
            <person name="Topham K."/>
            <person name="Topping I."/>
            <person name="Tsamla T."/>
            <person name="Vassiliev H."/>
            <person name="Vo A."/>
            <person name="Wangchuk T."/>
            <person name="Wangdi T."/>
            <person name="Weiand M."/>
            <person name="Wilkinson J."/>
            <person name="Wilson A."/>
            <person name="Yadav S."/>
            <person name="Young G."/>
            <person name="Yu Q."/>
            <person name="Zembek L."/>
            <person name="Zhong D."/>
            <person name="Zimmer A."/>
            <person name="Zwirko Z."/>
            <person name="Jaffe D.B."/>
            <person name="Alvarez P."/>
            <person name="Brockman W."/>
            <person name="Butler J."/>
            <person name="Chin C."/>
            <person name="Gnerre S."/>
            <person name="Grabherr M."/>
            <person name="Kleber M."/>
            <person name="Mauceli E."/>
            <person name="MacCallum I."/>
        </authorList>
    </citation>
    <scope>NUCLEOTIDE SEQUENCE [LARGE SCALE GENOMIC DNA]</scope>
    <source>
        <strain evidence="4">MSH-3 / Tucson 14011-0111.49</strain>
    </source>
</reference>
<dbReference type="Pfam" id="PF13181">
    <property type="entry name" value="TPR_8"/>
    <property type="match status" value="1"/>
</dbReference>
<keyword evidence="1" id="KW-0677">Repeat</keyword>
<dbReference type="GO" id="GO:0006355">
    <property type="term" value="P:regulation of DNA-templated transcription"/>
    <property type="evidence" value="ECO:0007669"/>
    <property type="project" value="InterPro"/>
</dbReference>
<evidence type="ECO:0000256" key="1">
    <source>
        <dbReference type="ARBA" id="ARBA00022737"/>
    </source>
</evidence>
<dbReference type="InterPro" id="IPR031101">
    <property type="entry name" value="Ctr9"/>
</dbReference>